<accession>X0HQQ2</accession>
<dbReference type="Proteomes" id="UP000030676">
    <property type="component" value="Unassembled WGS sequence"/>
</dbReference>
<dbReference type="HOGENOM" id="CLU_1482646_0_0_1"/>
<dbReference type="OrthoDB" id="5150763at2759"/>
<reference evidence="1" key="2">
    <citation type="submission" date="2014-03" db="EMBL/GenBank/DDBJ databases">
        <title>The Genome Annotation of Fusarium oxysporum PHW808.</title>
        <authorList>
            <consortium name="The Broad Institute Genomics Platform"/>
            <person name="Ma L.-J."/>
            <person name="Corby-Kistler H."/>
            <person name="Broz K."/>
            <person name="Gale L.R."/>
            <person name="Jonkers W."/>
            <person name="O'Donnell K."/>
            <person name="Ploetz R."/>
            <person name="Steinberg C."/>
            <person name="Schwartz D.C."/>
            <person name="VanEtten H."/>
            <person name="Zhou S."/>
            <person name="Young S.K."/>
            <person name="Zeng Q."/>
            <person name="Gargeya S."/>
            <person name="Fitzgerald M."/>
            <person name="Abouelleil A."/>
            <person name="Alvarado L."/>
            <person name="Chapman S.B."/>
            <person name="Gainer-Dewar J."/>
            <person name="Goldberg J."/>
            <person name="Griggs A."/>
            <person name="Gujja S."/>
            <person name="Hansen M."/>
            <person name="Howarth C."/>
            <person name="Imamovic A."/>
            <person name="Ireland A."/>
            <person name="Larimer J."/>
            <person name="McCowan C."/>
            <person name="Murphy C."/>
            <person name="Pearson M."/>
            <person name="Poon T.W."/>
            <person name="Priest M."/>
            <person name="Roberts A."/>
            <person name="Saif S."/>
            <person name="Shea T."/>
            <person name="Sykes S."/>
            <person name="Wortman J."/>
            <person name="Nusbaum C."/>
            <person name="Birren B."/>
        </authorList>
    </citation>
    <scope>NUCLEOTIDE SEQUENCE</scope>
    <source>
        <strain evidence="1">54008</strain>
    </source>
</reference>
<reference evidence="1" key="1">
    <citation type="submission" date="2011-11" db="EMBL/GenBank/DDBJ databases">
        <title>The Genome Sequence of Fusarium oxysporum PHW808.</title>
        <authorList>
            <consortium name="The Broad Institute Genome Sequencing Platform"/>
            <person name="Ma L.-J."/>
            <person name="Gale L.R."/>
            <person name="Schwartz D.C."/>
            <person name="Zhou S."/>
            <person name="Corby-Kistler H."/>
            <person name="Young S.K."/>
            <person name="Zeng Q."/>
            <person name="Gargeya S."/>
            <person name="Fitzgerald M."/>
            <person name="Haas B."/>
            <person name="Abouelleil A."/>
            <person name="Alvarado L."/>
            <person name="Arachchi H.M."/>
            <person name="Berlin A."/>
            <person name="Brown A."/>
            <person name="Chapman S.B."/>
            <person name="Chen Z."/>
            <person name="Dunbar C."/>
            <person name="Freedman E."/>
            <person name="Gearin G."/>
            <person name="Goldberg J."/>
            <person name="Griggs A."/>
            <person name="Gujja S."/>
            <person name="Heiman D."/>
            <person name="Howarth C."/>
            <person name="Larson L."/>
            <person name="Lui A."/>
            <person name="MacDonald P.J.P."/>
            <person name="Montmayeur A."/>
            <person name="Murphy C."/>
            <person name="Neiman D."/>
            <person name="Pearson M."/>
            <person name="Priest M."/>
            <person name="Roberts A."/>
            <person name="Saif S."/>
            <person name="Shea T."/>
            <person name="Shenoy N."/>
            <person name="Sisk P."/>
            <person name="Stolte C."/>
            <person name="Sykes S."/>
            <person name="Wortman J."/>
            <person name="Nusbaum C."/>
            <person name="Birren B."/>
        </authorList>
    </citation>
    <scope>NUCLEOTIDE SEQUENCE [LARGE SCALE GENOMIC DNA]</scope>
    <source>
        <strain evidence="1">54008</strain>
    </source>
</reference>
<organism evidence="1">
    <name type="scientific">Fusarium oxysporum f. sp. conglutinans race 2 54008</name>
    <dbReference type="NCBI Taxonomy" id="1089457"/>
    <lineage>
        <taxon>Eukaryota</taxon>
        <taxon>Fungi</taxon>
        <taxon>Dikarya</taxon>
        <taxon>Ascomycota</taxon>
        <taxon>Pezizomycotina</taxon>
        <taxon>Sordariomycetes</taxon>
        <taxon>Hypocreomycetidae</taxon>
        <taxon>Hypocreales</taxon>
        <taxon>Nectriaceae</taxon>
        <taxon>Fusarium</taxon>
        <taxon>Fusarium oxysporum species complex</taxon>
    </lineage>
</organism>
<proteinExistence type="predicted"/>
<sequence length="207" mass="23604">MALMFTRELGYSYPVYPFTFLSEYRMVVCQKYQYACLAGEIATHLAKKHPEIDLGARRQLVEKIKIIPNVLQSRSELSQLQYPPPTTEPIPCLAPPKLDVLKCRHCGFTTRQVQAMQEHCAKTHDWVNPRGKGRPSIGHLAADPLPWIEGVACQRLFPSREGSKWFQVSIKTKRPLGQSKKKPSAKKKQTTLENLTSEAYCTNYHGY</sequence>
<dbReference type="InterPro" id="IPR022698">
    <property type="entry name" value="OrsD"/>
</dbReference>
<protein>
    <submittedName>
        <fullName evidence="1">Uncharacterized protein</fullName>
    </submittedName>
</protein>
<dbReference type="AlphaFoldDB" id="X0HQQ2"/>
<gene>
    <name evidence="1" type="ORF">FOPG_20162</name>
</gene>
<evidence type="ECO:0000313" key="1">
    <source>
        <dbReference type="EMBL" id="EXL63564.1"/>
    </source>
</evidence>
<name>X0HQQ2_FUSOX</name>
<dbReference type="EMBL" id="KK035088">
    <property type="protein sequence ID" value="EXL63564.1"/>
    <property type="molecule type" value="Genomic_DNA"/>
</dbReference>
<dbReference type="Pfam" id="PF12013">
    <property type="entry name" value="OrsD"/>
    <property type="match status" value="1"/>
</dbReference>